<comment type="caution">
    <text evidence="2">The sequence shown here is derived from an EMBL/GenBank/DDBJ whole genome shotgun (WGS) entry which is preliminary data.</text>
</comment>
<keyword evidence="1" id="KW-1133">Transmembrane helix</keyword>
<keyword evidence="1" id="KW-0472">Membrane</keyword>
<proteinExistence type="predicted"/>
<accession>A0ABW0VJ67</accession>
<dbReference type="EMBL" id="JBHSOC010000055">
    <property type="protein sequence ID" value="MFC5644814.1"/>
    <property type="molecule type" value="Genomic_DNA"/>
</dbReference>
<reference evidence="3" key="1">
    <citation type="journal article" date="2019" name="Int. J. Syst. Evol. Microbiol.">
        <title>The Global Catalogue of Microorganisms (GCM) 10K type strain sequencing project: providing services to taxonomists for standard genome sequencing and annotation.</title>
        <authorList>
            <consortium name="The Broad Institute Genomics Platform"/>
            <consortium name="The Broad Institute Genome Sequencing Center for Infectious Disease"/>
            <person name="Wu L."/>
            <person name="Ma J."/>
        </authorList>
    </citation>
    <scope>NUCLEOTIDE SEQUENCE [LARGE SCALE GENOMIC DNA]</scope>
    <source>
        <strain evidence="3">CGMCC 4.1622</strain>
    </source>
</reference>
<dbReference type="RefSeq" id="WP_346144038.1">
    <property type="nucleotide sequence ID" value="NZ_BAAAUA010000015.1"/>
</dbReference>
<keyword evidence="3" id="KW-1185">Reference proteome</keyword>
<dbReference type="Proteomes" id="UP001596066">
    <property type="component" value="Unassembled WGS sequence"/>
</dbReference>
<evidence type="ECO:0000256" key="1">
    <source>
        <dbReference type="SAM" id="Phobius"/>
    </source>
</evidence>
<evidence type="ECO:0000313" key="3">
    <source>
        <dbReference type="Proteomes" id="UP001596066"/>
    </source>
</evidence>
<organism evidence="2 3">
    <name type="scientific">Kitasatospora cinereorecta</name>
    <dbReference type="NCBI Taxonomy" id="285560"/>
    <lineage>
        <taxon>Bacteria</taxon>
        <taxon>Bacillati</taxon>
        <taxon>Actinomycetota</taxon>
        <taxon>Actinomycetes</taxon>
        <taxon>Kitasatosporales</taxon>
        <taxon>Streptomycetaceae</taxon>
        <taxon>Kitasatospora</taxon>
    </lineage>
</organism>
<sequence length="288" mass="29864">MAQQQESADSEVEPSADALEGAEAAEALGSTSEARGWRRLLQVPWLVLATVVTTAATWGCTWLLTSATEADPIAISFTSDPQQIAGSPSAGRQMLIPPTQRTVGTPGAGCDGFHAWGVANHAVDSGVTTVQIIAQGQTDSAVLIRAMKIKVLAKAVPLQGIATVCATAGGVSSRGLATNLDDIQPEVSYSGAEGSPFGFTLAKGETESFNLTATAEAGYYRWQIVLDTVVDGKPQSLTIGPAQGFETTSGNSNAPAWSWNWKDSWSLTGVPGRAETVPAGSPLTVIPH</sequence>
<evidence type="ECO:0000313" key="2">
    <source>
        <dbReference type="EMBL" id="MFC5644814.1"/>
    </source>
</evidence>
<feature type="transmembrane region" description="Helical" evidence="1">
    <location>
        <begin position="45"/>
        <end position="64"/>
    </location>
</feature>
<gene>
    <name evidence="2" type="ORF">ACFPZF_26080</name>
</gene>
<name>A0ABW0VJ67_9ACTN</name>
<protein>
    <submittedName>
        <fullName evidence="2">Uncharacterized protein</fullName>
    </submittedName>
</protein>
<keyword evidence="1" id="KW-0812">Transmembrane</keyword>